<evidence type="ECO:0000313" key="8">
    <source>
        <dbReference type="EMBL" id="TKX34459.1"/>
    </source>
</evidence>
<dbReference type="Pfam" id="PF08245">
    <property type="entry name" value="Mur_ligase_M"/>
    <property type="match status" value="1"/>
</dbReference>
<keyword evidence="4" id="KW-0547">Nucleotide-binding</keyword>
<dbReference type="NCBIfam" id="TIGR01499">
    <property type="entry name" value="folC"/>
    <property type="match status" value="1"/>
</dbReference>
<dbReference type="PANTHER" id="PTHR11136:SF0">
    <property type="entry name" value="DIHYDROFOLATE SYNTHETASE-RELATED"/>
    <property type="match status" value="1"/>
</dbReference>
<name>A0ABY2TK61_9BACT</name>
<dbReference type="SUPFAM" id="SSF53623">
    <property type="entry name" value="MurD-like peptide ligases, catalytic domain"/>
    <property type="match status" value="1"/>
</dbReference>
<protein>
    <submittedName>
        <fullName evidence="8">Bifunctional folylpolyglutamate synthase/dihydrofolate synthase</fullName>
    </submittedName>
</protein>
<dbReference type="Proteomes" id="UP000309584">
    <property type="component" value="Unassembled WGS sequence"/>
</dbReference>
<keyword evidence="9" id="KW-1185">Reference proteome</keyword>
<evidence type="ECO:0000256" key="6">
    <source>
        <dbReference type="ARBA" id="ARBA00022842"/>
    </source>
</evidence>
<accession>A0ABY2TK61</accession>
<dbReference type="InterPro" id="IPR036615">
    <property type="entry name" value="Mur_ligase_C_dom_sf"/>
</dbReference>
<comment type="similarity">
    <text evidence="1">Belongs to the folylpolyglutamate synthase family.</text>
</comment>
<dbReference type="InterPro" id="IPR001645">
    <property type="entry name" value="Folylpolyglutamate_synth"/>
</dbReference>
<gene>
    <name evidence="8" type="ORF">CQA75_02230</name>
</gene>
<evidence type="ECO:0000256" key="5">
    <source>
        <dbReference type="ARBA" id="ARBA00022840"/>
    </source>
</evidence>
<dbReference type="InterPro" id="IPR013221">
    <property type="entry name" value="Mur_ligase_cen"/>
</dbReference>
<evidence type="ECO:0000256" key="4">
    <source>
        <dbReference type="ARBA" id="ARBA00022741"/>
    </source>
</evidence>
<keyword evidence="3" id="KW-0479">Metal-binding</keyword>
<dbReference type="InterPro" id="IPR036565">
    <property type="entry name" value="Mur-like_cat_sf"/>
</dbReference>
<keyword evidence="6" id="KW-0460">Magnesium</keyword>
<comment type="caution">
    <text evidence="8">The sequence shown here is derived from an EMBL/GenBank/DDBJ whole genome shotgun (WGS) entry which is preliminary data.</text>
</comment>
<organism evidence="8 9">
    <name type="scientific">Campylobacter taeniopygiae</name>
    <dbReference type="NCBI Taxonomy" id="2510188"/>
    <lineage>
        <taxon>Bacteria</taxon>
        <taxon>Pseudomonadati</taxon>
        <taxon>Campylobacterota</taxon>
        <taxon>Epsilonproteobacteria</taxon>
        <taxon>Campylobacterales</taxon>
        <taxon>Campylobacteraceae</taxon>
        <taxon>Campylobacter</taxon>
    </lineage>
</organism>
<dbReference type="Gene3D" id="3.40.1190.10">
    <property type="entry name" value="Mur-like, catalytic domain"/>
    <property type="match status" value="1"/>
</dbReference>
<feature type="domain" description="Mur ligase central" evidence="7">
    <location>
        <begin position="49"/>
        <end position="208"/>
    </location>
</feature>
<evidence type="ECO:0000256" key="2">
    <source>
        <dbReference type="ARBA" id="ARBA00022598"/>
    </source>
</evidence>
<sequence length="393" mass="45774">MKKMIQNKVNDFLAKKSLCYDRIDRFLMFRMYEKYKNQLLLKPVIQIIGTNGKGSTGRFLTQLLENVGYSVGHYTSPHIFDFKERFYKNKDIVSDEELEQAHEQLEKIFKEELNKLSYFEYATFLAAVLFRECDYVIFEAGLGGEYDATSVFEKKMSIFTKIGFDHMQILGDSLEEIARTKLKVMSKKTLISSEQEEVVLQMAKKIAKLKNIDLIFASNFEGDYLSLIQNYIQKYNLPLYLKHNLILALNAFEILLSKEKIKAALAKLGRLNLKGRLEQLKPNLYIDVGHNVMAAAALRDQFMGEKIILVYNSYQDKDVFEILKTLKPIIDTIKIYKYVSIERKLISNEIYNIANILGIKCEEFNFLEKQKKTLVFGSFALVENFLKEWSDKK</sequence>
<reference evidence="8 9" key="1">
    <citation type="submission" date="2018-05" db="EMBL/GenBank/DDBJ databases">
        <title>Novel Campyloabacter and Helicobacter Species and Strains.</title>
        <authorList>
            <person name="Mannion A.J."/>
            <person name="Shen Z."/>
            <person name="Fox J.G."/>
        </authorList>
    </citation>
    <scope>NUCLEOTIDE SEQUENCE [LARGE SCALE GENOMIC DNA]</scope>
    <source>
        <strain evidence="9">MIT10-5678</strain>
    </source>
</reference>
<keyword evidence="5" id="KW-0067">ATP-binding</keyword>
<evidence type="ECO:0000259" key="7">
    <source>
        <dbReference type="Pfam" id="PF08245"/>
    </source>
</evidence>
<evidence type="ECO:0000313" key="9">
    <source>
        <dbReference type="Proteomes" id="UP000309584"/>
    </source>
</evidence>
<proteinExistence type="inferred from homology"/>
<dbReference type="SUPFAM" id="SSF53244">
    <property type="entry name" value="MurD-like peptide ligases, peptide-binding domain"/>
    <property type="match status" value="1"/>
</dbReference>
<evidence type="ECO:0000256" key="1">
    <source>
        <dbReference type="ARBA" id="ARBA00008276"/>
    </source>
</evidence>
<dbReference type="Gene3D" id="3.90.190.20">
    <property type="entry name" value="Mur ligase, C-terminal domain"/>
    <property type="match status" value="1"/>
</dbReference>
<evidence type="ECO:0000256" key="3">
    <source>
        <dbReference type="ARBA" id="ARBA00022723"/>
    </source>
</evidence>
<keyword evidence="2" id="KW-0436">Ligase</keyword>
<dbReference type="PANTHER" id="PTHR11136">
    <property type="entry name" value="FOLYLPOLYGLUTAMATE SYNTHASE-RELATED"/>
    <property type="match status" value="1"/>
</dbReference>
<dbReference type="EMBL" id="NXLY01000003">
    <property type="protein sequence ID" value="TKX34459.1"/>
    <property type="molecule type" value="Genomic_DNA"/>
</dbReference>